<dbReference type="AlphaFoldDB" id="A0A080Z5R5"/>
<name>A0A080Z5R5_PHYNI</name>
<keyword evidence="1" id="KW-1133">Transmembrane helix</keyword>
<evidence type="ECO:0000313" key="3">
    <source>
        <dbReference type="Proteomes" id="UP000028582"/>
    </source>
</evidence>
<feature type="transmembrane region" description="Helical" evidence="1">
    <location>
        <begin position="235"/>
        <end position="258"/>
    </location>
</feature>
<feature type="transmembrane region" description="Helical" evidence="1">
    <location>
        <begin position="162"/>
        <end position="179"/>
    </location>
</feature>
<protein>
    <recommendedName>
        <fullName evidence="4">Transmembrane protein 135 N-terminal domain-containing protein</fullName>
    </recommendedName>
</protein>
<feature type="transmembrane region" description="Helical" evidence="1">
    <location>
        <begin position="101"/>
        <end position="124"/>
    </location>
</feature>
<dbReference type="InterPro" id="IPR026749">
    <property type="entry name" value="Tmem135"/>
</dbReference>
<dbReference type="EMBL" id="ANJA01003691">
    <property type="protein sequence ID" value="ETO61976.1"/>
    <property type="molecule type" value="Genomic_DNA"/>
</dbReference>
<accession>A0A080Z5R5</accession>
<feature type="transmembrane region" description="Helical" evidence="1">
    <location>
        <begin position="338"/>
        <end position="355"/>
    </location>
</feature>
<feature type="transmembrane region" description="Helical" evidence="1">
    <location>
        <begin position="367"/>
        <end position="389"/>
    </location>
</feature>
<dbReference type="Proteomes" id="UP000028582">
    <property type="component" value="Unassembled WGS sequence"/>
</dbReference>
<dbReference type="PANTHER" id="PTHR12459:SF15">
    <property type="entry name" value="TRANSMEMBRANE PROTEIN 135"/>
    <property type="match status" value="1"/>
</dbReference>
<gene>
    <name evidence="2" type="ORF">F444_20081</name>
</gene>
<proteinExistence type="predicted"/>
<comment type="caution">
    <text evidence="2">The sequence shown here is derived from an EMBL/GenBank/DDBJ whole genome shotgun (WGS) entry which is preliminary data.</text>
</comment>
<evidence type="ECO:0000313" key="2">
    <source>
        <dbReference type="EMBL" id="ETO61976.1"/>
    </source>
</evidence>
<organism evidence="2 3">
    <name type="scientific">Phytophthora nicotianae P1976</name>
    <dbReference type="NCBI Taxonomy" id="1317066"/>
    <lineage>
        <taxon>Eukaryota</taxon>
        <taxon>Sar</taxon>
        <taxon>Stramenopiles</taxon>
        <taxon>Oomycota</taxon>
        <taxon>Peronosporomycetes</taxon>
        <taxon>Peronosporales</taxon>
        <taxon>Peronosporaceae</taxon>
        <taxon>Phytophthora</taxon>
    </lineage>
</organism>
<evidence type="ECO:0008006" key="4">
    <source>
        <dbReference type="Google" id="ProtNLM"/>
    </source>
</evidence>
<keyword evidence="1" id="KW-0472">Membrane</keyword>
<feature type="transmembrane region" description="Helical" evidence="1">
    <location>
        <begin position="285"/>
        <end position="304"/>
    </location>
</feature>
<dbReference type="OrthoDB" id="109376at2759"/>
<reference evidence="2 3" key="1">
    <citation type="submission" date="2013-11" db="EMBL/GenBank/DDBJ databases">
        <title>The Genome Sequence of Phytophthora parasitica P1976.</title>
        <authorList>
            <consortium name="The Broad Institute Genomics Platform"/>
            <person name="Russ C."/>
            <person name="Tyler B."/>
            <person name="Panabieres F."/>
            <person name="Shan W."/>
            <person name="Tripathy S."/>
            <person name="Grunwald N."/>
            <person name="Machado M."/>
            <person name="Johnson C.S."/>
            <person name="Walker B."/>
            <person name="Young S."/>
            <person name="Zeng Q."/>
            <person name="Gargeya S."/>
            <person name="Fitzgerald M."/>
            <person name="Haas B."/>
            <person name="Abouelleil A."/>
            <person name="Allen A.W."/>
            <person name="Alvarado L."/>
            <person name="Arachchi H.M."/>
            <person name="Berlin A.M."/>
            <person name="Chapman S.B."/>
            <person name="Gainer-Dewar J."/>
            <person name="Goldberg J."/>
            <person name="Griggs A."/>
            <person name="Gujja S."/>
            <person name="Hansen M."/>
            <person name="Howarth C."/>
            <person name="Imamovic A."/>
            <person name="Ireland A."/>
            <person name="Larimer J."/>
            <person name="McCowan C."/>
            <person name="Murphy C."/>
            <person name="Pearson M."/>
            <person name="Poon T.W."/>
            <person name="Priest M."/>
            <person name="Roberts A."/>
            <person name="Saif S."/>
            <person name="Shea T."/>
            <person name="Sisk P."/>
            <person name="Sykes S."/>
            <person name="Wortman J."/>
            <person name="Nusbaum C."/>
            <person name="Birren B."/>
        </authorList>
    </citation>
    <scope>NUCLEOTIDE SEQUENCE [LARGE SCALE GENOMIC DNA]</scope>
    <source>
        <strain evidence="2 3">P1976</strain>
    </source>
</reference>
<dbReference type="PANTHER" id="PTHR12459">
    <property type="entry name" value="TRANSMEMBRANE PROTEIN 135-RELATED"/>
    <property type="match status" value="1"/>
</dbReference>
<sequence>MFDSTQHLQAFLSASSPTPHAIRGVSAALVALTALANLTSNRTAILALLRLRLSPRFKLATPSRNGFALAFFIGIFRYLQRSVSSRVKSKSDEKEPAHTRNVALPTGVVPAAAVAAAICTLWMAPSSRPAVLSLLSTNAASNLFNDFLTTHPDLSFLKPLELLVFMAGGGWIFSAGFFYPESYERSHMKQILRNVVLKQDVANELQEMYQRGLNPNPCRIRHMGLSCGQYARSDFLLRVVMMALRLYTPVHLTTWILAQRHQKVRSKPAVTQFKGFLSKLARSSAYSIGYVYLGWAMCCLLGKVGDRSLFSRKLQFFLSGAMPSLAIFAESPGRRRSIGLILVSYALVSAGNVATRKVPLLQPGVSSVRGLLEAGCVAAAVSVIIPGFLKDNHLFRRMLLGDVEARAYQEALNQSKAEPAGDEVPTAKPTN</sequence>
<keyword evidence="1" id="KW-0812">Transmembrane</keyword>
<evidence type="ECO:0000256" key="1">
    <source>
        <dbReference type="SAM" id="Phobius"/>
    </source>
</evidence>